<dbReference type="InterPro" id="IPR007630">
    <property type="entry name" value="RNA_pol_sigma70_r4"/>
</dbReference>
<keyword evidence="5" id="KW-0804">Transcription</keyword>
<dbReference type="InterPro" id="IPR013325">
    <property type="entry name" value="RNA_pol_sigma_r2"/>
</dbReference>
<dbReference type="InterPro" id="IPR013324">
    <property type="entry name" value="RNA_pol_sigma_r3/r4-like"/>
</dbReference>
<dbReference type="eggNOG" id="COG1595">
    <property type="taxonomic scope" value="Bacteria"/>
</dbReference>
<name>W0EYN3_9BACT</name>
<dbReference type="HOGENOM" id="CLU_047691_12_0_10"/>
<dbReference type="STRING" id="929713.NIASO_13410"/>
<dbReference type="Pfam" id="PF04542">
    <property type="entry name" value="Sigma70_r2"/>
    <property type="match status" value="1"/>
</dbReference>
<dbReference type="OrthoDB" id="9784272at2"/>
<feature type="domain" description="RNA polymerase sigma-70 region 4" evidence="7">
    <location>
        <begin position="130"/>
        <end position="179"/>
    </location>
</feature>
<dbReference type="PANTHER" id="PTHR43133:SF8">
    <property type="entry name" value="RNA POLYMERASE SIGMA FACTOR HI_1459-RELATED"/>
    <property type="match status" value="1"/>
</dbReference>
<feature type="domain" description="RNA polymerase sigma-70 region 2" evidence="6">
    <location>
        <begin position="21"/>
        <end position="86"/>
    </location>
</feature>
<dbReference type="InterPro" id="IPR036388">
    <property type="entry name" value="WH-like_DNA-bd_sf"/>
</dbReference>
<dbReference type="EMBL" id="CP007035">
    <property type="protein sequence ID" value="AHF15887.1"/>
    <property type="molecule type" value="Genomic_DNA"/>
</dbReference>
<organism evidence="8 9">
    <name type="scientific">Niabella soli DSM 19437</name>
    <dbReference type="NCBI Taxonomy" id="929713"/>
    <lineage>
        <taxon>Bacteria</taxon>
        <taxon>Pseudomonadati</taxon>
        <taxon>Bacteroidota</taxon>
        <taxon>Chitinophagia</taxon>
        <taxon>Chitinophagales</taxon>
        <taxon>Chitinophagaceae</taxon>
        <taxon>Niabella</taxon>
    </lineage>
</organism>
<keyword evidence="9" id="KW-1185">Reference proteome</keyword>
<dbReference type="Proteomes" id="UP000003586">
    <property type="component" value="Chromosome"/>
</dbReference>
<comment type="similarity">
    <text evidence="1">Belongs to the sigma-70 factor family. ECF subfamily.</text>
</comment>
<evidence type="ECO:0000256" key="3">
    <source>
        <dbReference type="ARBA" id="ARBA00023082"/>
    </source>
</evidence>
<evidence type="ECO:0000256" key="1">
    <source>
        <dbReference type="ARBA" id="ARBA00010641"/>
    </source>
</evidence>
<dbReference type="AlphaFoldDB" id="W0EYN3"/>
<dbReference type="GO" id="GO:0016987">
    <property type="term" value="F:sigma factor activity"/>
    <property type="evidence" value="ECO:0007669"/>
    <property type="project" value="UniProtKB-KW"/>
</dbReference>
<dbReference type="Gene3D" id="1.10.10.10">
    <property type="entry name" value="Winged helix-like DNA-binding domain superfamily/Winged helix DNA-binding domain"/>
    <property type="match status" value="1"/>
</dbReference>
<keyword evidence="3" id="KW-0731">Sigma factor</keyword>
<dbReference type="GO" id="GO:0003677">
    <property type="term" value="F:DNA binding"/>
    <property type="evidence" value="ECO:0007669"/>
    <property type="project" value="UniProtKB-KW"/>
</dbReference>
<evidence type="ECO:0000256" key="5">
    <source>
        <dbReference type="ARBA" id="ARBA00023163"/>
    </source>
</evidence>
<dbReference type="NCBIfam" id="TIGR02937">
    <property type="entry name" value="sigma70-ECF"/>
    <property type="match status" value="1"/>
</dbReference>
<dbReference type="GO" id="GO:0006352">
    <property type="term" value="P:DNA-templated transcription initiation"/>
    <property type="evidence" value="ECO:0007669"/>
    <property type="project" value="InterPro"/>
</dbReference>
<protein>
    <submittedName>
        <fullName evidence="8">Sigma-70 family RNA polymerase sigma factor</fullName>
    </submittedName>
</protein>
<keyword evidence="4" id="KW-0238">DNA-binding</keyword>
<evidence type="ECO:0000313" key="9">
    <source>
        <dbReference type="Proteomes" id="UP000003586"/>
    </source>
</evidence>
<dbReference type="Gene3D" id="1.10.1740.10">
    <property type="match status" value="1"/>
</dbReference>
<evidence type="ECO:0000256" key="2">
    <source>
        <dbReference type="ARBA" id="ARBA00023015"/>
    </source>
</evidence>
<sequence>MQEQKAYILAEEQHQNIIQTVKEYGSRLFGFIRKNVNTDADAEDILQDVWYQYANASATQTIEQVSGWLFKVARNKITDKYRKKKNTLIDDYAFENEAGETSFRELLFTLDNDPELADIKKLFWEELFAALDELPENQREVFMLNELEEVTLQEIADRNKENIKTIISRKRYAVQHLRNRLQYLYDELINY</sequence>
<dbReference type="Pfam" id="PF04545">
    <property type="entry name" value="Sigma70_r4"/>
    <property type="match status" value="1"/>
</dbReference>
<dbReference type="InterPro" id="IPR014284">
    <property type="entry name" value="RNA_pol_sigma-70_dom"/>
</dbReference>
<evidence type="ECO:0000313" key="8">
    <source>
        <dbReference type="EMBL" id="AHF15887.1"/>
    </source>
</evidence>
<dbReference type="InterPro" id="IPR039425">
    <property type="entry name" value="RNA_pol_sigma-70-like"/>
</dbReference>
<reference evidence="8 9" key="1">
    <citation type="submission" date="2013-12" db="EMBL/GenBank/DDBJ databases">
        <authorList>
            <consortium name="DOE Joint Genome Institute"/>
            <person name="Eisen J."/>
            <person name="Huntemann M."/>
            <person name="Han J."/>
            <person name="Chen A."/>
            <person name="Kyrpides N."/>
            <person name="Mavromatis K."/>
            <person name="Markowitz V."/>
            <person name="Palaniappan K."/>
            <person name="Ivanova N."/>
            <person name="Schaumberg A."/>
            <person name="Pati A."/>
            <person name="Liolios K."/>
            <person name="Nordberg H.P."/>
            <person name="Cantor M.N."/>
            <person name="Hua S.X."/>
            <person name="Woyke T."/>
        </authorList>
    </citation>
    <scope>NUCLEOTIDE SEQUENCE [LARGE SCALE GENOMIC DNA]</scope>
    <source>
        <strain evidence="9">DSM 19437</strain>
    </source>
</reference>
<dbReference type="InterPro" id="IPR007627">
    <property type="entry name" value="RNA_pol_sigma70_r2"/>
</dbReference>
<dbReference type="PANTHER" id="PTHR43133">
    <property type="entry name" value="RNA POLYMERASE ECF-TYPE SIGMA FACTO"/>
    <property type="match status" value="1"/>
</dbReference>
<accession>W0EYN3</accession>
<evidence type="ECO:0000256" key="4">
    <source>
        <dbReference type="ARBA" id="ARBA00023125"/>
    </source>
</evidence>
<evidence type="ECO:0000259" key="6">
    <source>
        <dbReference type="Pfam" id="PF04542"/>
    </source>
</evidence>
<dbReference type="CDD" id="cd06171">
    <property type="entry name" value="Sigma70_r4"/>
    <property type="match status" value="1"/>
</dbReference>
<dbReference type="SUPFAM" id="SSF88946">
    <property type="entry name" value="Sigma2 domain of RNA polymerase sigma factors"/>
    <property type="match status" value="1"/>
</dbReference>
<evidence type="ECO:0000259" key="7">
    <source>
        <dbReference type="Pfam" id="PF04545"/>
    </source>
</evidence>
<dbReference type="KEGG" id="nso:NIASO_13410"/>
<gene>
    <name evidence="8" type="ORF">NIASO_13410</name>
</gene>
<proteinExistence type="inferred from homology"/>
<keyword evidence="2" id="KW-0805">Transcription regulation</keyword>
<dbReference type="SUPFAM" id="SSF88659">
    <property type="entry name" value="Sigma3 and sigma4 domains of RNA polymerase sigma factors"/>
    <property type="match status" value="1"/>
</dbReference>